<dbReference type="EMBL" id="QJTK01000012">
    <property type="protein sequence ID" value="PYF08614.1"/>
    <property type="molecule type" value="Genomic_DNA"/>
</dbReference>
<feature type="domain" description="Flagellar motor switch protein FliN-like C-terminal" evidence="2">
    <location>
        <begin position="231"/>
        <end position="301"/>
    </location>
</feature>
<organism evidence="3 4">
    <name type="scientific">Rhodobacter viridis</name>
    <dbReference type="NCBI Taxonomy" id="1054202"/>
    <lineage>
        <taxon>Bacteria</taxon>
        <taxon>Pseudomonadati</taxon>
        <taxon>Pseudomonadota</taxon>
        <taxon>Alphaproteobacteria</taxon>
        <taxon>Rhodobacterales</taxon>
        <taxon>Rhodobacter group</taxon>
        <taxon>Rhodobacter</taxon>
    </lineage>
</organism>
<dbReference type="Pfam" id="PF01052">
    <property type="entry name" value="FliMN_C"/>
    <property type="match status" value="1"/>
</dbReference>
<gene>
    <name evidence="3" type="ORF">C8J30_11230</name>
</gene>
<reference evidence="3 4" key="1">
    <citation type="submission" date="2018-06" db="EMBL/GenBank/DDBJ databases">
        <title>Genomic Encyclopedia of Type Strains, Phase III (KMG-III): the genomes of soil and plant-associated and newly described type strains.</title>
        <authorList>
            <person name="Whitman W."/>
        </authorList>
    </citation>
    <scope>NUCLEOTIDE SEQUENCE [LARGE SCALE GENOMIC DNA]</scope>
    <source>
        <strain evidence="3 4">JA737</strain>
    </source>
</reference>
<keyword evidence="3" id="KW-0969">Cilium</keyword>
<comment type="caution">
    <text evidence="3">The sequence shown here is derived from an EMBL/GenBank/DDBJ whole genome shotgun (WGS) entry which is preliminary data.</text>
</comment>
<keyword evidence="3" id="KW-0966">Cell projection</keyword>
<evidence type="ECO:0000313" key="4">
    <source>
        <dbReference type="Proteomes" id="UP000247727"/>
    </source>
</evidence>
<dbReference type="OrthoDB" id="7824563at2"/>
<dbReference type="Proteomes" id="UP000247727">
    <property type="component" value="Unassembled WGS sequence"/>
</dbReference>
<evidence type="ECO:0000256" key="1">
    <source>
        <dbReference type="SAM" id="MobiDB-lite"/>
    </source>
</evidence>
<dbReference type="AlphaFoldDB" id="A0A318TVC8"/>
<dbReference type="RefSeq" id="WP_110806464.1">
    <property type="nucleotide sequence ID" value="NZ_QJTK01000012.1"/>
</dbReference>
<keyword evidence="3" id="KW-0282">Flagellum</keyword>
<protein>
    <submittedName>
        <fullName evidence="3">Flagellar motor switch protein FliM</fullName>
    </submittedName>
</protein>
<sequence length="412" mass="43515">MTEERLQTVMRRKAEAGRPASDGSPITAERAIVQAISKVAQDMFQLPAQVMNVTEGRRTLADLPEAIEPFSLIAIIEGPEESMGIVALPPETLSVLIEVQTTGNLAKGPGQPRKPTRIDASMVADFIDATLGLIEETLVETEAVVWAGGFRYASYLDDPRPLGLLLEDMGYRLWQLEVGFGHGFERKGQIVWAVPVNGRGHSLRRMPGLAEAGPITPDREAAEWAHRMENSVMGAQAQLDAVLHRVTLPLAAVMGLRAGMDIPIPSDALENLTVEGVGRRKLSAARLGQHRGLRAVRLVEHEEVDLQAPPEPKSRRVVPPPFEAGSSPFAGKSAPGGPRAPLDRIDSPAYDPEPGSGLGGLGGLGGFDGGDLGGLGGFDAGGDLPPLGLTLDGFGADDTAGDLPPLKIGSGF</sequence>
<evidence type="ECO:0000259" key="2">
    <source>
        <dbReference type="Pfam" id="PF01052"/>
    </source>
</evidence>
<accession>A0A318TVC8</accession>
<name>A0A318TVC8_9RHOB</name>
<feature type="region of interest" description="Disordered" evidence="1">
    <location>
        <begin position="304"/>
        <end position="362"/>
    </location>
</feature>
<dbReference type="InterPro" id="IPR001543">
    <property type="entry name" value="FliN-like_C"/>
</dbReference>
<evidence type="ECO:0000313" key="3">
    <source>
        <dbReference type="EMBL" id="PYF08614.1"/>
    </source>
</evidence>
<proteinExistence type="predicted"/>
<keyword evidence="4" id="KW-1185">Reference proteome</keyword>